<name>A0A420E6G2_9SPHN</name>
<proteinExistence type="predicted"/>
<dbReference type="Pfam" id="PF00171">
    <property type="entry name" value="Aldedh"/>
    <property type="match status" value="1"/>
</dbReference>
<keyword evidence="4" id="KW-1185">Reference proteome</keyword>
<dbReference type="OrthoDB" id="8694498at2"/>
<sequence length="174" mass="19229">MAERLQGGRLLRRPQQDYPAASVAEYCSAVLIAKGKEQGARLVTGGEVPKDPALAAGWFVEPTIFADVTSQMAIAREEIFGPVLSVIRWSDEDTLFEQVNELDYGLTAAIFTQDLNTAHLAAQRVQAGYVWINNVSEHFPGAPFGGYKQSGLGREESLEEMYEFSQLKNVNIKF</sequence>
<keyword evidence="1" id="KW-0560">Oxidoreductase</keyword>
<dbReference type="InterPro" id="IPR016163">
    <property type="entry name" value="Ald_DH_C"/>
</dbReference>
<dbReference type="RefSeq" id="WP_120326099.1">
    <property type="nucleotide sequence ID" value="NZ_RAPF01000027.1"/>
</dbReference>
<dbReference type="PANTHER" id="PTHR11699">
    <property type="entry name" value="ALDEHYDE DEHYDROGENASE-RELATED"/>
    <property type="match status" value="1"/>
</dbReference>
<dbReference type="AlphaFoldDB" id="A0A420E6G2"/>
<dbReference type="Gene3D" id="3.40.605.10">
    <property type="entry name" value="Aldehyde Dehydrogenase, Chain A, domain 1"/>
    <property type="match status" value="1"/>
</dbReference>
<dbReference type="GO" id="GO:0016620">
    <property type="term" value="F:oxidoreductase activity, acting on the aldehyde or oxo group of donors, NAD or NADP as acceptor"/>
    <property type="evidence" value="ECO:0007669"/>
    <property type="project" value="InterPro"/>
</dbReference>
<dbReference type="Gene3D" id="3.40.309.10">
    <property type="entry name" value="Aldehyde Dehydrogenase, Chain A, domain 2"/>
    <property type="match status" value="1"/>
</dbReference>
<dbReference type="InterPro" id="IPR016161">
    <property type="entry name" value="Ald_DH/histidinol_DH"/>
</dbReference>
<evidence type="ECO:0000256" key="1">
    <source>
        <dbReference type="ARBA" id="ARBA00023002"/>
    </source>
</evidence>
<protein>
    <submittedName>
        <fullName evidence="3">Aldehyde dehydrogenase family protein</fullName>
    </submittedName>
</protein>
<comment type="caution">
    <text evidence="3">The sequence shown here is derived from an EMBL/GenBank/DDBJ whole genome shotgun (WGS) entry which is preliminary data.</text>
</comment>
<evidence type="ECO:0000259" key="2">
    <source>
        <dbReference type="Pfam" id="PF00171"/>
    </source>
</evidence>
<dbReference type="InterPro" id="IPR015590">
    <property type="entry name" value="Aldehyde_DH_dom"/>
</dbReference>
<organism evidence="3 4">
    <name type="scientific">Altericroceibacterium spongiae</name>
    <dbReference type="NCBI Taxonomy" id="2320269"/>
    <lineage>
        <taxon>Bacteria</taxon>
        <taxon>Pseudomonadati</taxon>
        <taxon>Pseudomonadota</taxon>
        <taxon>Alphaproteobacteria</taxon>
        <taxon>Sphingomonadales</taxon>
        <taxon>Erythrobacteraceae</taxon>
        <taxon>Altericroceibacterium</taxon>
    </lineage>
</organism>
<accession>A0A420E6G2</accession>
<dbReference type="SUPFAM" id="SSF53720">
    <property type="entry name" value="ALDH-like"/>
    <property type="match status" value="1"/>
</dbReference>
<reference evidence="3 4" key="1">
    <citation type="submission" date="2018-09" db="EMBL/GenBank/DDBJ databases">
        <title>Altererythrobacter spongiae sp. nov., isolated from a marine sponge.</title>
        <authorList>
            <person name="Zhuang L."/>
            <person name="Luo L."/>
        </authorList>
    </citation>
    <scope>NUCLEOTIDE SEQUENCE [LARGE SCALE GENOMIC DNA]</scope>
    <source>
        <strain evidence="3 4">HN-Y73</strain>
    </source>
</reference>
<dbReference type="EMBL" id="RAPF01000027">
    <property type="protein sequence ID" value="RKF13671.1"/>
    <property type="molecule type" value="Genomic_DNA"/>
</dbReference>
<dbReference type="InterPro" id="IPR016162">
    <property type="entry name" value="Ald_DH_N"/>
</dbReference>
<feature type="domain" description="Aldehyde dehydrogenase" evidence="2">
    <location>
        <begin position="31"/>
        <end position="170"/>
    </location>
</feature>
<evidence type="ECO:0000313" key="4">
    <source>
        <dbReference type="Proteomes" id="UP000284395"/>
    </source>
</evidence>
<dbReference type="Proteomes" id="UP000284395">
    <property type="component" value="Unassembled WGS sequence"/>
</dbReference>
<evidence type="ECO:0000313" key="3">
    <source>
        <dbReference type="EMBL" id="RKF13671.1"/>
    </source>
</evidence>
<gene>
    <name evidence="3" type="ORF">D6851_17420</name>
</gene>